<sequence>MPPKANRLAQRTYDENLYADTNKVARFFNRVKHYRRLAARYEKTARNFLAFWQLACSVILTL</sequence>
<name>A0A6C0GUZ4_9BACT</name>
<accession>A0A6C0GUZ4</accession>
<dbReference type="EMBL" id="CP048222">
    <property type="protein sequence ID" value="QHT72048.1"/>
    <property type="molecule type" value="Genomic_DNA"/>
</dbReference>
<keyword evidence="2" id="KW-1185">Reference proteome</keyword>
<organism evidence="1 2">
    <name type="scientific">Rhodocytophaga rosea</name>
    <dbReference type="NCBI Taxonomy" id="2704465"/>
    <lineage>
        <taxon>Bacteria</taxon>
        <taxon>Pseudomonadati</taxon>
        <taxon>Bacteroidota</taxon>
        <taxon>Cytophagia</taxon>
        <taxon>Cytophagales</taxon>
        <taxon>Rhodocytophagaceae</taxon>
        <taxon>Rhodocytophaga</taxon>
    </lineage>
</organism>
<dbReference type="KEGG" id="rhoz:GXP67_16455"/>
<protein>
    <submittedName>
        <fullName evidence="1">Transposase</fullName>
    </submittedName>
</protein>
<reference evidence="1 2" key="1">
    <citation type="submission" date="2020-01" db="EMBL/GenBank/DDBJ databases">
        <authorList>
            <person name="Kim M.K."/>
        </authorList>
    </citation>
    <scope>NUCLEOTIDE SEQUENCE [LARGE SCALE GENOMIC DNA]</scope>
    <source>
        <strain evidence="1 2">172606-1</strain>
    </source>
</reference>
<dbReference type="Proteomes" id="UP000480178">
    <property type="component" value="Chromosome"/>
</dbReference>
<dbReference type="AlphaFoldDB" id="A0A6C0GUZ4"/>
<evidence type="ECO:0000313" key="1">
    <source>
        <dbReference type="EMBL" id="QHT72048.1"/>
    </source>
</evidence>
<evidence type="ECO:0000313" key="2">
    <source>
        <dbReference type="Proteomes" id="UP000480178"/>
    </source>
</evidence>
<gene>
    <name evidence="1" type="ORF">GXP67_16455</name>
</gene>
<proteinExistence type="predicted"/>